<evidence type="ECO:0000256" key="1">
    <source>
        <dbReference type="ARBA" id="ARBA00008857"/>
    </source>
</evidence>
<dbReference type="Proteomes" id="UP000278327">
    <property type="component" value="Unassembled WGS sequence"/>
</dbReference>
<dbReference type="PROSITE" id="PS51898">
    <property type="entry name" value="TYR_RECOMBINASE"/>
    <property type="match status" value="1"/>
</dbReference>
<dbReference type="RefSeq" id="WP_117283745.1">
    <property type="nucleotide sequence ID" value="NZ_JAMTCE010000004.1"/>
</dbReference>
<evidence type="ECO:0000313" key="6">
    <source>
        <dbReference type="EMBL" id="RNL38679.1"/>
    </source>
</evidence>
<dbReference type="CDD" id="cd01189">
    <property type="entry name" value="INT_ICEBs1_C_like"/>
    <property type="match status" value="1"/>
</dbReference>
<dbReference type="AlphaFoldDB" id="A0A3N0AVZ6"/>
<dbReference type="Pfam" id="PF00589">
    <property type="entry name" value="Phage_integrase"/>
    <property type="match status" value="1"/>
</dbReference>
<evidence type="ECO:0000256" key="3">
    <source>
        <dbReference type="ARBA" id="ARBA00023172"/>
    </source>
</evidence>
<evidence type="ECO:0000313" key="7">
    <source>
        <dbReference type="Proteomes" id="UP000278327"/>
    </source>
</evidence>
<evidence type="ECO:0000259" key="5">
    <source>
        <dbReference type="PROSITE" id="PS51898"/>
    </source>
</evidence>
<evidence type="ECO:0000256" key="2">
    <source>
        <dbReference type="ARBA" id="ARBA00023125"/>
    </source>
</evidence>
<gene>
    <name evidence="6" type="ORF">DMP10_04310</name>
</gene>
<dbReference type="InterPro" id="IPR011010">
    <property type="entry name" value="DNA_brk_join_enz"/>
</dbReference>
<name>A0A3N0AVZ6_9ACTN</name>
<accession>A0A3N0AVZ6</accession>
<keyword evidence="2" id="KW-0238">DNA-binding</keyword>
<dbReference type="GO" id="GO:0003677">
    <property type="term" value="F:DNA binding"/>
    <property type="evidence" value="ECO:0007669"/>
    <property type="project" value="UniProtKB-KW"/>
</dbReference>
<feature type="coiled-coil region" evidence="4">
    <location>
        <begin position="61"/>
        <end position="88"/>
    </location>
</feature>
<dbReference type="PANTHER" id="PTHR30349">
    <property type="entry name" value="PHAGE INTEGRASE-RELATED"/>
    <property type="match status" value="1"/>
</dbReference>
<feature type="domain" description="Tyr recombinase" evidence="5">
    <location>
        <begin position="252"/>
        <end position="455"/>
    </location>
</feature>
<dbReference type="GO" id="GO:0006310">
    <property type="term" value="P:DNA recombination"/>
    <property type="evidence" value="ECO:0007669"/>
    <property type="project" value="UniProtKB-KW"/>
</dbReference>
<proteinExistence type="inferred from homology"/>
<dbReference type="Gene3D" id="1.10.150.130">
    <property type="match status" value="1"/>
</dbReference>
<evidence type="ECO:0000256" key="4">
    <source>
        <dbReference type="SAM" id="Coils"/>
    </source>
</evidence>
<keyword evidence="7" id="KW-1185">Reference proteome</keyword>
<protein>
    <submittedName>
        <fullName evidence="6">Site-specific integrase</fullName>
    </submittedName>
</protein>
<keyword evidence="4" id="KW-0175">Coiled coil</keyword>
<reference evidence="6 7" key="1">
    <citation type="journal article" date="2019" name="Microbiol. Resour. Announc.">
        <title>Draft Genome Sequences of Type Strains of Gordonibacter faecihominis, Paraeggerthella hongkongensis, Parvibacter caecicola,Slackia equolifaciens, Slackia faecicanis, and Slackia isoflavoniconvertens.</title>
        <authorList>
            <person name="Danylec N."/>
            <person name="Stoll D.A."/>
            <person name="Dotsch A."/>
            <person name="Huch M."/>
        </authorList>
    </citation>
    <scope>NUCLEOTIDE SEQUENCE [LARGE SCALE GENOMIC DNA]</scope>
    <source>
        <strain evidence="6 7">DSM 18785</strain>
    </source>
</reference>
<dbReference type="InterPro" id="IPR013762">
    <property type="entry name" value="Integrase-like_cat_sf"/>
</dbReference>
<comment type="similarity">
    <text evidence="1">Belongs to the 'phage' integrase family.</text>
</comment>
<comment type="caution">
    <text evidence="6">The sequence shown here is derived from an EMBL/GenBank/DDBJ whole genome shotgun (WGS) entry which is preliminary data.</text>
</comment>
<keyword evidence="3" id="KW-0233">DNA recombination</keyword>
<dbReference type="EMBL" id="QICA01000005">
    <property type="protein sequence ID" value="RNL38679.1"/>
    <property type="molecule type" value="Genomic_DNA"/>
</dbReference>
<dbReference type="InterPro" id="IPR002104">
    <property type="entry name" value="Integrase_catalytic"/>
</dbReference>
<dbReference type="Gene3D" id="1.10.443.10">
    <property type="entry name" value="Intergrase catalytic core"/>
    <property type="match status" value="1"/>
</dbReference>
<dbReference type="InterPro" id="IPR050090">
    <property type="entry name" value="Tyrosine_recombinase_XerCD"/>
</dbReference>
<sequence length="462" mass="52414">MELGTKKLRCDKPYDIDEARKQKGLPRRRRKDSRTTAYELTIRIPEEYRTYFDGKKKLTKVVFALNKKEDLKDQIDAFEDVKNAELERALELRGWTRSGDGKSKPGECMTPLGSYIERYIEIRSNGSVTDAVIKHERLFLKYIDEAIGEIPICKVTAEDIEGCLLKVPEFSKKWALERRAQQEENRKTVRWAKKHGTLNKPYKPIKVAGPDMQSKILKFLREVMNYALEKDDILKNVAKAKFLTRVFKKSKPLIDPLMADDAGRFLGEVEKLPLDYFKVSLLLLLNTGMRPEEMLAIHVGDIAFDGSEAAINIVSVLDRDGKTIRNYPKSDAGRRSVPIDAYTAGEVKTWIDIKSSQMKAMGLKPSMSMLVCGPDVIPRTYQSWLRDWRSFISSAGFEGTRPYALRHTFATLNLANGENIKTVSVLMGHASSAYTLDLYAGYVPNTGIGIGSRYMSFLRSAV</sequence>
<dbReference type="GO" id="GO:0015074">
    <property type="term" value="P:DNA integration"/>
    <property type="evidence" value="ECO:0007669"/>
    <property type="project" value="InterPro"/>
</dbReference>
<organism evidence="6 7">
    <name type="scientific">Adlercreutzia equolifaciens subsp. celatus DSM 18785</name>
    <dbReference type="NCBI Taxonomy" id="1121021"/>
    <lineage>
        <taxon>Bacteria</taxon>
        <taxon>Bacillati</taxon>
        <taxon>Actinomycetota</taxon>
        <taxon>Coriobacteriia</taxon>
        <taxon>Eggerthellales</taxon>
        <taxon>Eggerthellaceae</taxon>
        <taxon>Adlercreutzia</taxon>
    </lineage>
</organism>
<dbReference type="InterPro" id="IPR010998">
    <property type="entry name" value="Integrase_recombinase_N"/>
</dbReference>
<dbReference type="PANTHER" id="PTHR30349:SF41">
    <property type="entry name" value="INTEGRASE_RECOMBINASE PROTEIN MJ0367-RELATED"/>
    <property type="match status" value="1"/>
</dbReference>
<dbReference type="SUPFAM" id="SSF56349">
    <property type="entry name" value="DNA breaking-rejoining enzymes"/>
    <property type="match status" value="1"/>
</dbReference>